<reference evidence="1" key="1">
    <citation type="journal article" date="2020" name="Stud. Mycol.">
        <title>101 Dothideomycetes genomes: a test case for predicting lifestyles and emergence of pathogens.</title>
        <authorList>
            <person name="Haridas S."/>
            <person name="Albert R."/>
            <person name="Binder M."/>
            <person name="Bloem J."/>
            <person name="Labutti K."/>
            <person name="Salamov A."/>
            <person name="Andreopoulos B."/>
            <person name="Baker S."/>
            <person name="Barry K."/>
            <person name="Bills G."/>
            <person name="Bluhm B."/>
            <person name="Cannon C."/>
            <person name="Castanera R."/>
            <person name="Culley D."/>
            <person name="Daum C."/>
            <person name="Ezra D."/>
            <person name="Gonzalez J."/>
            <person name="Henrissat B."/>
            <person name="Kuo A."/>
            <person name="Liang C."/>
            <person name="Lipzen A."/>
            <person name="Lutzoni F."/>
            <person name="Magnuson J."/>
            <person name="Mondo S."/>
            <person name="Nolan M."/>
            <person name="Ohm R."/>
            <person name="Pangilinan J."/>
            <person name="Park H.-J."/>
            <person name="Ramirez L."/>
            <person name="Alfaro M."/>
            <person name="Sun H."/>
            <person name="Tritt A."/>
            <person name="Yoshinaga Y."/>
            <person name="Zwiers L.-H."/>
            <person name="Turgeon B."/>
            <person name="Goodwin S."/>
            <person name="Spatafora J."/>
            <person name="Crous P."/>
            <person name="Grigoriev I."/>
        </authorList>
    </citation>
    <scope>NUCLEOTIDE SEQUENCE</scope>
    <source>
        <strain evidence="1">ATCC 200398</strain>
    </source>
</reference>
<keyword evidence="2" id="KW-1185">Reference proteome</keyword>
<proteinExistence type="predicted"/>
<name>A0ACB6Q7X1_9PLEO</name>
<sequence length="405" mass="44884">MAVLDRERWRERKAWHVDEGDMYKVHDENAFIKICSTATTVSYTKAAQIIWPLSFGSTFWPAFYYIELVLLPLHRVTSLTSFPYTISVGQSNSRSQSGTYGTSNTSQLPPQQGINNGSSQTQNGHSPQNGIADTSDPPSASIREFMEFSANREIVELHNAIVRGAQPNGGGETHPAGESASNVSTFSADPYGNIERQELGLPASTGEALQNIPTASMADYMTDQTNMDILSVDSIPSNELAASMGSLRIVQRDGHTTSYTITNGNSTSREDNQPTRLRGYLPQEDPATQHQWQSEWTSDPVRHQNTPLPTPTSPVREDDLPSVYLTDLRLGSRTEERLAAYAHFFGDSSEHEASEEIAASNQADLTPVPRRNPRRRGLARRASLRRTTEADQEFWHECNGPVNDK</sequence>
<dbReference type="EMBL" id="MU003556">
    <property type="protein sequence ID" value="KAF2462947.1"/>
    <property type="molecule type" value="Genomic_DNA"/>
</dbReference>
<accession>A0ACB6Q7X1</accession>
<evidence type="ECO:0000313" key="2">
    <source>
        <dbReference type="Proteomes" id="UP000799755"/>
    </source>
</evidence>
<protein>
    <submittedName>
        <fullName evidence="1">Uncharacterized protein</fullName>
    </submittedName>
</protein>
<gene>
    <name evidence="1" type="ORF">BDR25DRAFT_347512</name>
</gene>
<comment type="caution">
    <text evidence="1">The sequence shown here is derived from an EMBL/GenBank/DDBJ whole genome shotgun (WGS) entry which is preliminary data.</text>
</comment>
<evidence type="ECO:0000313" key="1">
    <source>
        <dbReference type="EMBL" id="KAF2462947.1"/>
    </source>
</evidence>
<organism evidence="1 2">
    <name type="scientific">Lindgomyces ingoldianus</name>
    <dbReference type="NCBI Taxonomy" id="673940"/>
    <lineage>
        <taxon>Eukaryota</taxon>
        <taxon>Fungi</taxon>
        <taxon>Dikarya</taxon>
        <taxon>Ascomycota</taxon>
        <taxon>Pezizomycotina</taxon>
        <taxon>Dothideomycetes</taxon>
        <taxon>Pleosporomycetidae</taxon>
        <taxon>Pleosporales</taxon>
        <taxon>Lindgomycetaceae</taxon>
        <taxon>Lindgomyces</taxon>
    </lineage>
</organism>
<dbReference type="Proteomes" id="UP000799755">
    <property type="component" value="Unassembled WGS sequence"/>
</dbReference>